<protein>
    <submittedName>
        <fullName evidence="3">Uncharacterized protein</fullName>
    </submittedName>
</protein>
<feature type="non-terminal residue" evidence="3">
    <location>
        <position position="1"/>
    </location>
</feature>
<dbReference type="Proteomes" id="UP000236370">
    <property type="component" value="Unassembled WGS sequence"/>
</dbReference>
<gene>
    <name evidence="3" type="ORF">CK820_G0042004</name>
</gene>
<keyword evidence="2" id="KW-1133">Transmembrane helix</keyword>
<evidence type="ECO:0000256" key="2">
    <source>
        <dbReference type="SAM" id="Phobius"/>
    </source>
</evidence>
<keyword evidence="2" id="KW-0472">Membrane</keyword>
<dbReference type="AlphaFoldDB" id="A0A2J8Q6G9"/>
<proteinExistence type="predicted"/>
<evidence type="ECO:0000256" key="1">
    <source>
        <dbReference type="SAM" id="MobiDB-lite"/>
    </source>
</evidence>
<reference evidence="3 4" key="1">
    <citation type="submission" date="2017-12" db="EMBL/GenBank/DDBJ databases">
        <title>High-resolution comparative analysis of great ape genomes.</title>
        <authorList>
            <person name="Pollen A."/>
            <person name="Hastie A."/>
            <person name="Hormozdiari F."/>
            <person name="Dougherty M."/>
            <person name="Liu R."/>
            <person name="Chaisson M."/>
            <person name="Hoppe E."/>
            <person name="Hill C."/>
            <person name="Pang A."/>
            <person name="Hillier L."/>
            <person name="Baker C."/>
            <person name="Armstrong J."/>
            <person name="Shendure J."/>
            <person name="Paten B."/>
            <person name="Wilson R."/>
            <person name="Chao H."/>
            <person name="Schneider V."/>
            <person name="Ventura M."/>
            <person name="Kronenberg Z."/>
            <person name="Murali S."/>
            <person name="Gordon D."/>
            <person name="Cantsilieris S."/>
            <person name="Munson K."/>
            <person name="Nelson B."/>
            <person name="Raja A."/>
            <person name="Underwood J."/>
            <person name="Diekhans M."/>
            <person name="Fiddes I."/>
            <person name="Haussler D."/>
            <person name="Eichler E."/>
        </authorList>
    </citation>
    <scope>NUCLEOTIDE SEQUENCE [LARGE SCALE GENOMIC DNA]</scope>
    <source>
        <strain evidence="3">Yerkes chimp pedigree #C0471</strain>
    </source>
</reference>
<evidence type="ECO:0000313" key="4">
    <source>
        <dbReference type="Proteomes" id="UP000236370"/>
    </source>
</evidence>
<feature type="region of interest" description="Disordered" evidence="1">
    <location>
        <begin position="40"/>
        <end position="65"/>
    </location>
</feature>
<feature type="transmembrane region" description="Helical" evidence="2">
    <location>
        <begin position="6"/>
        <end position="26"/>
    </location>
</feature>
<keyword evidence="2" id="KW-0812">Transmembrane</keyword>
<evidence type="ECO:0000313" key="3">
    <source>
        <dbReference type="EMBL" id="PNI91870.1"/>
    </source>
</evidence>
<comment type="caution">
    <text evidence="3">The sequence shown here is derived from an EMBL/GenBank/DDBJ whole genome shotgun (WGS) entry which is preliminary data.</text>
</comment>
<name>A0A2J8Q6G9_PANTR</name>
<dbReference type="EMBL" id="NBAG03000070">
    <property type="protein sequence ID" value="PNI91870.1"/>
    <property type="molecule type" value="Genomic_DNA"/>
</dbReference>
<organism evidence="3 4">
    <name type="scientific">Pan troglodytes</name>
    <name type="common">Chimpanzee</name>
    <dbReference type="NCBI Taxonomy" id="9598"/>
    <lineage>
        <taxon>Eukaryota</taxon>
        <taxon>Metazoa</taxon>
        <taxon>Chordata</taxon>
        <taxon>Craniata</taxon>
        <taxon>Vertebrata</taxon>
        <taxon>Euteleostomi</taxon>
        <taxon>Mammalia</taxon>
        <taxon>Eutheria</taxon>
        <taxon>Euarchontoglires</taxon>
        <taxon>Primates</taxon>
        <taxon>Haplorrhini</taxon>
        <taxon>Catarrhini</taxon>
        <taxon>Hominidae</taxon>
        <taxon>Pan</taxon>
    </lineage>
</organism>
<accession>A0A2J8Q6G9</accession>
<sequence>IRRHLHVLIGTSVVIILLILLLLFLLHRWCSNKKNAAVMDQEPAGKRTVKREDSDEQDPQEVSYA</sequence>